<accession>A0A1I2E5J7</accession>
<dbReference type="GO" id="GO:0003676">
    <property type="term" value="F:nucleic acid binding"/>
    <property type="evidence" value="ECO:0007669"/>
    <property type="project" value="InterPro"/>
</dbReference>
<dbReference type="SUPFAM" id="SSF53098">
    <property type="entry name" value="Ribonuclease H-like"/>
    <property type="match status" value="1"/>
</dbReference>
<dbReference type="Proteomes" id="UP000198598">
    <property type="component" value="Unassembled WGS sequence"/>
</dbReference>
<keyword evidence="3" id="KW-1185">Reference proteome</keyword>
<dbReference type="STRING" id="662367.SAMN05216167_12131"/>
<dbReference type="PANTHER" id="PTHR46889">
    <property type="entry name" value="TRANSPOSASE INSF FOR INSERTION SEQUENCE IS3B-RELATED"/>
    <property type="match status" value="1"/>
</dbReference>
<feature type="domain" description="Integrase catalytic" evidence="1">
    <location>
        <begin position="10"/>
        <end position="70"/>
    </location>
</feature>
<dbReference type="GO" id="GO:0015074">
    <property type="term" value="P:DNA integration"/>
    <property type="evidence" value="ECO:0007669"/>
    <property type="project" value="InterPro"/>
</dbReference>
<evidence type="ECO:0000259" key="1">
    <source>
        <dbReference type="Pfam" id="PF00665"/>
    </source>
</evidence>
<dbReference type="InterPro" id="IPR050900">
    <property type="entry name" value="Transposase_IS3/IS150/IS904"/>
</dbReference>
<organism evidence="2 3">
    <name type="scientific">Spirosoma endophyticum</name>
    <dbReference type="NCBI Taxonomy" id="662367"/>
    <lineage>
        <taxon>Bacteria</taxon>
        <taxon>Pseudomonadati</taxon>
        <taxon>Bacteroidota</taxon>
        <taxon>Cytophagia</taxon>
        <taxon>Cytophagales</taxon>
        <taxon>Cytophagaceae</taxon>
        <taxon>Spirosoma</taxon>
    </lineage>
</organism>
<dbReference type="AlphaFoldDB" id="A0A1I2E5J7"/>
<dbReference type="Pfam" id="PF00665">
    <property type="entry name" value="rve"/>
    <property type="match status" value="1"/>
</dbReference>
<reference evidence="2 3" key="1">
    <citation type="submission" date="2016-10" db="EMBL/GenBank/DDBJ databases">
        <authorList>
            <person name="de Groot N.N."/>
        </authorList>
    </citation>
    <scope>NUCLEOTIDE SEQUENCE [LARGE SCALE GENOMIC DNA]</scope>
    <source>
        <strain evidence="2 3">DSM 26130</strain>
    </source>
</reference>
<dbReference type="InterPro" id="IPR001584">
    <property type="entry name" value="Integrase_cat-core"/>
</dbReference>
<dbReference type="InterPro" id="IPR036397">
    <property type="entry name" value="RNaseH_sf"/>
</dbReference>
<evidence type="ECO:0000313" key="3">
    <source>
        <dbReference type="Proteomes" id="UP000198598"/>
    </source>
</evidence>
<protein>
    <submittedName>
        <fullName evidence="2">Integrase core domain-containing protein</fullName>
    </submittedName>
</protein>
<proteinExistence type="predicted"/>
<gene>
    <name evidence="2" type="ORF">SAMN05216167_12131</name>
</gene>
<dbReference type="RefSeq" id="WP_093833109.1">
    <property type="nucleotide sequence ID" value="NZ_FOLQ01000021.1"/>
</dbReference>
<dbReference type="OrthoDB" id="936265at2"/>
<dbReference type="InterPro" id="IPR012337">
    <property type="entry name" value="RNaseH-like_sf"/>
</dbReference>
<sequence>MNCGRAAGAVSDLTYIPVGANFAYLYVIMDAFSRKIVGWSLQKTMHAQGALNALKMALSARKDISQPLIHHRSGDPVRSRCAILLVDLCSAFTASQRH</sequence>
<evidence type="ECO:0000313" key="2">
    <source>
        <dbReference type="EMBL" id="SFE88125.1"/>
    </source>
</evidence>
<dbReference type="EMBL" id="FOLQ01000021">
    <property type="protein sequence ID" value="SFE88125.1"/>
    <property type="molecule type" value="Genomic_DNA"/>
</dbReference>
<dbReference type="Gene3D" id="3.30.420.10">
    <property type="entry name" value="Ribonuclease H-like superfamily/Ribonuclease H"/>
    <property type="match status" value="1"/>
</dbReference>
<name>A0A1I2E5J7_9BACT</name>